<dbReference type="AlphaFoldDB" id="A0ABD6CE68"/>
<evidence type="ECO:0000313" key="3">
    <source>
        <dbReference type="Proteomes" id="UP001597119"/>
    </source>
</evidence>
<protein>
    <submittedName>
        <fullName evidence="2">Uncharacterized protein</fullName>
    </submittedName>
</protein>
<dbReference type="Proteomes" id="UP001597119">
    <property type="component" value="Unassembled WGS sequence"/>
</dbReference>
<name>A0ABD6CE68_9EURY</name>
<feature type="region of interest" description="Disordered" evidence="1">
    <location>
        <begin position="83"/>
        <end position="106"/>
    </location>
</feature>
<keyword evidence="3" id="KW-1185">Reference proteome</keyword>
<accession>A0ABD6CE68</accession>
<reference evidence="2 3" key="1">
    <citation type="journal article" date="2019" name="Int. J. Syst. Evol. Microbiol.">
        <title>The Global Catalogue of Microorganisms (GCM) 10K type strain sequencing project: providing services to taxonomists for standard genome sequencing and annotation.</title>
        <authorList>
            <consortium name="The Broad Institute Genomics Platform"/>
            <consortium name="The Broad Institute Genome Sequencing Center for Infectious Disease"/>
            <person name="Wu L."/>
            <person name="Ma J."/>
        </authorList>
    </citation>
    <scope>NUCLEOTIDE SEQUENCE [LARGE SCALE GENOMIC DNA]</scope>
    <source>
        <strain evidence="2 3">CGMCC 1.12125</strain>
    </source>
</reference>
<comment type="caution">
    <text evidence="2">The sequence shown here is derived from an EMBL/GenBank/DDBJ whole genome shotgun (WGS) entry which is preliminary data.</text>
</comment>
<evidence type="ECO:0000313" key="2">
    <source>
        <dbReference type="EMBL" id="MFD1588217.1"/>
    </source>
</evidence>
<sequence length="313" mass="34821">MANGDSPDPDRRKLLKIGAIGTAGAIVLSTQSDKEESPPDFTTAETEFQQLASFIDQRDLADPQQLPDVTQRIRRTLRRVEESLEKQGIRRSRHTPNSPTPTGPNIGAINSAFDYYTTLRTTLLDGFDVRVKIRDREKRAFNRGQAGDTDLQNVSLDNFGSGISDVDELQTQLLESSAVARLLPAAEEVTTGLRKQMTVYETHLELQEAFRRISTDVEAGSKLFEQSNFDQARTQFESAQKPAQVDIPSPVQSYALASSSLAISDYATIFSNYRTALSHLRTASDPDTTQSARDRQFDKALALLFDIRDVFAK</sequence>
<dbReference type="EMBL" id="JBHUDJ010000009">
    <property type="protein sequence ID" value="MFD1588217.1"/>
    <property type="molecule type" value="Genomic_DNA"/>
</dbReference>
<evidence type="ECO:0000256" key="1">
    <source>
        <dbReference type="SAM" id="MobiDB-lite"/>
    </source>
</evidence>
<gene>
    <name evidence="2" type="ORF">ACFR9U_14640</name>
</gene>
<organism evidence="2 3">
    <name type="scientific">Halorientalis brevis</name>
    <dbReference type="NCBI Taxonomy" id="1126241"/>
    <lineage>
        <taxon>Archaea</taxon>
        <taxon>Methanobacteriati</taxon>
        <taxon>Methanobacteriota</taxon>
        <taxon>Stenosarchaea group</taxon>
        <taxon>Halobacteria</taxon>
        <taxon>Halobacteriales</taxon>
        <taxon>Haloarculaceae</taxon>
        <taxon>Halorientalis</taxon>
    </lineage>
</organism>
<proteinExistence type="predicted"/>
<dbReference type="RefSeq" id="WP_247381611.1">
    <property type="nucleotide sequence ID" value="NZ_JALLGV010000011.1"/>
</dbReference>